<feature type="compositionally biased region" description="Polar residues" evidence="1">
    <location>
        <begin position="114"/>
        <end position="129"/>
    </location>
</feature>
<feature type="compositionally biased region" description="Polar residues" evidence="1">
    <location>
        <begin position="1"/>
        <end position="15"/>
    </location>
</feature>
<dbReference type="AlphaFoldDB" id="A0A427YNM6"/>
<feature type="region of interest" description="Disordered" evidence="1">
    <location>
        <begin position="448"/>
        <end position="562"/>
    </location>
</feature>
<organism evidence="2 3">
    <name type="scientific">Saitozyma podzolica</name>
    <dbReference type="NCBI Taxonomy" id="1890683"/>
    <lineage>
        <taxon>Eukaryota</taxon>
        <taxon>Fungi</taxon>
        <taxon>Dikarya</taxon>
        <taxon>Basidiomycota</taxon>
        <taxon>Agaricomycotina</taxon>
        <taxon>Tremellomycetes</taxon>
        <taxon>Tremellales</taxon>
        <taxon>Trimorphomycetaceae</taxon>
        <taxon>Saitozyma</taxon>
    </lineage>
</organism>
<name>A0A427YNM6_9TREE</name>
<feature type="compositionally biased region" description="Low complexity" evidence="1">
    <location>
        <begin position="264"/>
        <end position="274"/>
    </location>
</feature>
<dbReference type="OrthoDB" id="3363386at2759"/>
<gene>
    <name evidence="2" type="ORF">EHS25_008160</name>
</gene>
<evidence type="ECO:0000256" key="1">
    <source>
        <dbReference type="SAM" id="MobiDB-lite"/>
    </source>
</evidence>
<comment type="caution">
    <text evidence="2">The sequence shown here is derived from an EMBL/GenBank/DDBJ whole genome shotgun (WGS) entry which is preliminary data.</text>
</comment>
<feature type="region of interest" description="Disordered" evidence="1">
    <location>
        <begin position="152"/>
        <end position="420"/>
    </location>
</feature>
<protein>
    <submittedName>
        <fullName evidence="2">Uncharacterized protein</fullName>
    </submittedName>
</protein>
<dbReference type="Proteomes" id="UP000279259">
    <property type="component" value="Unassembled WGS sequence"/>
</dbReference>
<feature type="region of interest" description="Disordered" evidence="1">
    <location>
        <begin position="1"/>
        <end position="129"/>
    </location>
</feature>
<evidence type="ECO:0000313" key="2">
    <source>
        <dbReference type="EMBL" id="RSH92714.1"/>
    </source>
</evidence>
<dbReference type="STRING" id="1890683.A0A427YNM6"/>
<feature type="compositionally biased region" description="Polar residues" evidence="1">
    <location>
        <begin position="238"/>
        <end position="263"/>
    </location>
</feature>
<accession>A0A427YNM6</accession>
<feature type="compositionally biased region" description="Low complexity" evidence="1">
    <location>
        <begin position="180"/>
        <end position="195"/>
    </location>
</feature>
<reference evidence="2 3" key="1">
    <citation type="submission" date="2018-11" db="EMBL/GenBank/DDBJ databases">
        <title>Genome sequence of Saitozyma podzolica DSM 27192.</title>
        <authorList>
            <person name="Aliyu H."/>
            <person name="Gorte O."/>
            <person name="Ochsenreither K."/>
        </authorList>
    </citation>
    <scope>NUCLEOTIDE SEQUENCE [LARGE SCALE GENOMIC DNA]</scope>
    <source>
        <strain evidence="2 3">DSM 27192</strain>
    </source>
</reference>
<feature type="compositionally biased region" description="Acidic residues" evidence="1">
    <location>
        <begin position="508"/>
        <end position="543"/>
    </location>
</feature>
<proteinExistence type="predicted"/>
<evidence type="ECO:0000313" key="3">
    <source>
        <dbReference type="Proteomes" id="UP000279259"/>
    </source>
</evidence>
<keyword evidence="3" id="KW-1185">Reference proteome</keyword>
<sequence length="562" mass="59507">MSSLGTSPVSASLLNPPNPAFSPPEQHPRGGILINTSYTSAPAPDSPRRSSEPTSPSPPAPPMPLTPVSNNNSPISEKAPPSILTHKSIPLTSPGLHPPRIRFAPLPDAHRPRSLSTGRNIAWTATTDENGQEMRRIEIRGVAAPAAMEYESDDGAAIEDDDDDDVEGVGGEKRGRSWSKTMTWKGTKKLLTTGKLPKENEDDEGYSSGAPLKKSVSTGGFIGSSPFRWTAETERKNSMQGPQPQYMSSFLTSHRRSTSSIEQSTTPTGSSPTPVKLLNGRVYGSRRASEAAEREKKYRASLEPAFVEWGHGKTSAGLGSNAPKPPAGDVADEEGSGMEWVRRRRKEREEKARRESEQLESASEARASVGPVEGSALSDAERTSGEQTRQPGLSSSQSSNEDSRGAGLALTPVGGTTDLPSAPAIQITEYLSPGAGVERVNPLEAALKQSAAQPVLAKSDVSPGPAPGPGLGLGNPLPETSGTQAITIGPARNERDADVDVFGVSPGEEADEEALEDEEEGGEEEEEEEDDGDFEEDEEEEEDVARTTAAAAGVEVVSRHKA</sequence>
<feature type="compositionally biased region" description="Acidic residues" evidence="1">
    <location>
        <begin position="152"/>
        <end position="167"/>
    </location>
</feature>
<dbReference type="EMBL" id="RSCD01000005">
    <property type="protein sequence ID" value="RSH92714.1"/>
    <property type="molecule type" value="Genomic_DNA"/>
</dbReference>
<feature type="compositionally biased region" description="Basic and acidic residues" evidence="1">
    <location>
        <begin position="347"/>
        <end position="357"/>
    </location>
</feature>
<feature type="compositionally biased region" description="Basic and acidic residues" evidence="1">
    <location>
        <begin position="287"/>
        <end position="300"/>
    </location>
</feature>
<feature type="compositionally biased region" description="Polar residues" evidence="1">
    <location>
        <begin position="385"/>
        <end position="400"/>
    </location>
</feature>
<feature type="compositionally biased region" description="Pro residues" evidence="1">
    <location>
        <begin position="55"/>
        <end position="65"/>
    </location>
</feature>